<name>A0A654TVT3_MYCTX</name>
<dbReference type="EMBL" id="CFOH01001126">
    <property type="protein sequence ID" value="CFE79542.1"/>
    <property type="molecule type" value="Genomic_DNA"/>
</dbReference>
<protein>
    <submittedName>
        <fullName evidence="1">Uncharacterized protein</fullName>
    </submittedName>
</protein>
<sequence length="73" mass="7766">MLLDVFGARCSILAPVSWCWSSPANATESTSPLACSPVIQTAGYFMVTLDPMLPSIHSMVAPASARARLVTRL</sequence>
<proteinExistence type="predicted"/>
<evidence type="ECO:0000313" key="2">
    <source>
        <dbReference type="Proteomes" id="UP000046947"/>
    </source>
</evidence>
<evidence type="ECO:0000313" key="1">
    <source>
        <dbReference type="EMBL" id="CFE79542.1"/>
    </source>
</evidence>
<organism evidence="1 2">
    <name type="scientific">Mycobacterium tuberculosis</name>
    <dbReference type="NCBI Taxonomy" id="1773"/>
    <lineage>
        <taxon>Bacteria</taxon>
        <taxon>Bacillati</taxon>
        <taxon>Actinomycetota</taxon>
        <taxon>Actinomycetes</taxon>
        <taxon>Mycobacteriales</taxon>
        <taxon>Mycobacteriaceae</taxon>
        <taxon>Mycobacterium</taxon>
        <taxon>Mycobacterium tuberculosis complex</taxon>
    </lineage>
</organism>
<dbReference type="Proteomes" id="UP000046947">
    <property type="component" value="Unassembled WGS sequence"/>
</dbReference>
<accession>A0A654TVT3</accession>
<dbReference type="AlphaFoldDB" id="A0A654TVT3"/>
<gene>
    <name evidence="1" type="ORF">ERS007688_04182</name>
</gene>
<reference evidence="1 2" key="1">
    <citation type="submission" date="2015-03" db="EMBL/GenBank/DDBJ databases">
        <authorList>
            <consortium name="Pathogen Informatics"/>
        </authorList>
    </citation>
    <scope>NUCLEOTIDE SEQUENCE [LARGE SCALE GENOMIC DNA]</scope>
    <source>
        <strain evidence="1 2">H09601792</strain>
    </source>
</reference>